<protein>
    <submittedName>
        <fullName evidence="2">GNAT superfamily N-acetyltransferase</fullName>
    </submittedName>
</protein>
<reference evidence="2 3" key="1">
    <citation type="submission" date="2020-08" db="EMBL/GenBank/DDBJ databases">
        <title>Exploring microbial biodiversity for novel pathways involved in the catabolism of aromatic compounds derived from lignin.</title>
        <authorList>
            <person name="Elkins J."/>
        </authorList>
    </citation>
    <scope>NUCLEOTIDE SEQUENCE [LARGE SCALE GENOMIC DNA]</scope>
    <source>
        <strain evidence="2 3">B1D3A</strain>
    </source>
</reference>
<dbReference type="PROSITE" id="PS51186">
    <property type="entry name" value="GNAT"/>
    <property type="match status" value="1"/>
</dbReference>
<dbReference type="Gene3D" id="3.40.630.30">
    <property type="match status" value="1"/>
</dbReference>
<evidence type="ECO:0000259" key="1">
    <source>
        <dbReference type="PROSITE" id="PS51186"/>
    </source>
</evidence>
<dbReference type="SUPFAM" id="SSF55729">
    <property type="entry name" value="Acyl-CoA N-acyltransferases (Nat)"/>
    <property type="match status" value="1"/>
</dbReference>
<comment type="caution">
    <text evidence="2">The sequence shown here is derived from an EMBL/GenBank/DDBJ whole genome shotgun (WGS) entry which is preliminary data.</text>
</comment>
<accession>A0ABR6NEV3</accession>
<name>A0ABR6NEV3_9SPHN</name>
<dbReference type="InterPro" id="IPR000182">
    <property type="entry name" value="GNAT_dom"/>
</dbReference>
<evidence type="ECO:0000313" key="2">
    <source>
        <dbReference type="EMBL" id="MBB5985805.1"/>
    </source>
</evidence>
<proteinExistence type="predicted"/>
<dbReference type="EMBL" id="JACHKA010000001">
    <property type="protein sequence ID" value="MBB5985805.1"/>
    <property type="molecule type" value="Genomic_DNA"/>
</dbReference>
<dbReference type="Pfam" id="PF00583">
    <property type="entry name" value="Acetyltransf_1"/>
    <property type="match status" value="1"/>
</dbReference>
<dbReference type="RefSeq" id="WP_184152592.1">
    <property type="nucleotide sequence ID" value="NZ_JACHKA010000001.1"/>
</dbReference>
<gene>
    <name evidence="2" type="ORF">HNP60_001779</name>
</gene>
<dbReference type="Proteomes" id="UP001138540">
    <property type="component" value="Unassembled WGS sequence"/>
</dbReference>
<keyword evidence="3" id="KW-1185">Reference proteome</keyword>
<sequence>MNAVAVETLLAPEARAAVLEDLARLRITVFREWPYLYDGSLDYERRYLAHFLDDPGAVLVVARAGDVIVGAATASPMAGQEAAFRAPFEQRGHDVARLAYFGESVLLPAHRGHGLGHAFFDAREAAARAAGARSACFCGVIRPAGHDLRPADARDLGPFWRKRGYAPLEGVIAHYDWKDLDQPRETPHPMQFWHKSL</sequence>
<evidence type="ECO:0000313" key="3">
    <source>
        <dbReference type="Proteomes" id="UP001138540"/>
    </source>
</evidence>
<organism evidence="2 3">
    <name type="scientific">Sphingobium lignivorans</name>
    <dbReference type="NCBI Taxonomy" id="2735886"/>
    <lineage>
        <taxon>Bacteria</taxon>
        <taxon>Pseudomonadati</taxon>
        <taxon>Pseudomonadota</taxon>
        <taxon>Alphaproteobacteria</taxon>
        <taxon>Sphingomonadales</taxon>
        <taxon>Sphingomonadaceae</taxon>
        <taxon>Sphingobium</taxon>
    </lineage>
</organism>
<feature type="domain" description="N-acetyltransferase" evidence="1">
    <location>
        <begin position="12"/>
        <end position="181"/>
    </location>
</feature>
<dbReference type="InterPro" id="IPR016181">
    <property type="entry name" value="Acyl_CoA_acyltransferase"/>
</dbReference>